<sequence length="84" mass="9657">MWSIFTLTWLIHDAAFSPAGAQANAIWMTLIETAKANGLDPRQYLEYLLDQLGQLPVFPTEEELVACLPWRQVPDKKVWRDQQA</sequence>
<feature type="domain" description="Transposase IS66 C-terminal" evidence="1">
    <location>
        <begin position="29"/>
        <end position="70"/>
    </location>
</feature>
<evidence type="ECO:0000259" key="1">
    <source>
        <dbReference type="Pfam" id="PF13817"/>
    </source>
</evidence>
<name>A0A0R1EXQ3_9LACO</name>
<dbReference type="Pfam" id="PF13817">
    <property type="entry name" value="DDE_Tnp_IS66_C"/>
    <property type="match status" value="1"/>
</dbReference>
<accession>A0A0R1EXQ3</accession>
<gene>
    <name evidence="2" type="ORF">FD22_GL002591</name>
</gene>
<reference evidence="2 3" key="1">
    <citation type="journal article" date="2015" name="Genome Announc.">
        <title>Expanding the biotechnology potential of lactobacilli through comparative genomics of 213 strains and associated genera.</title>
        <authorList>
            <person name="Sun Z."/>
            <person name="Harris H.M."/>
            <person name="McCann A."/>
            <person name="Guo C."/>
            <person name="Argimon S."/>
            <person name="Zhang W."/>
            <person name="Yang X."/>
            <person name="Jeffery I.B."/>
            <person name="Cooney J.C."/>
            <person name="Kagawa T.F."/>
            <person name="Liu W."/>
            <person name="Song Y."/>
            <person name="Salvetti E."/>
            <person name="Wrobel A."/>
            <person name="Rasinkangas P."/>
            <person name="Parkhill J."/>
            <person name="Rea M.C."/>
            <person name="O'Sullivan O."/>
            <person name="Ritari J."/>
            <person name="Douillard F.P."/>
            <person name="Paul Ross R."/>
            <person name="Yang R."/>
            <person name="Briner A.E."/>
            <person name="Felis G.E."/>
            <person name="de Vos W.M."/>
            <person name="Barrangou R."/>
            <person name="Klaenhammer T.R."/>
            <person name="Caufield P.W."/>
            <person name="Cui Y."/>
            <person name="Zhang H."/>
            <person name="O'Toole P.W."/>
        </authorList>
    </citation>
    <scope>NUCLEOTIDE SEQUENCE [LARGE SCALE GENOMIC DNA]</scope>
    <source>
        <strain evidence="2 3">DSM 20001</strain>
    </source>
</reference>
<comment type="caution">
    <text evidence="2">The sequence shown here is derived from an EMBL/GenBank/DDBJ whole genome shotgun (WGS) entry which is preliminary data.</text>
</comment>
<dbReference type="GeneID" id="65918374"/>
<dbReference type="InterPro" id="IPR039552">
    <property type="entry name" value="IS66_C"/>
</dbReference>
<dbReference type="RefSeq" id="WP_275453048.1">
    <property type="nucleotide sequence ID" value="NZ_AZCN01000095.1"/>
</dbReference>
<dbReference type="PATRIC" id="fig|913848.6.peg.2640"/>
<protein>
    <recommendedName>
        <fullName evidence="1">Transposase IS66 C-terminal domain-containing protein</fullName>
    </recommendedName>
</protein>
<dbReference type="AlphaFoldDB" id="A0A0R1EXQ3"/>
<proteinExistence type="predicted"/>
<evidence type="ECO:0000313" key="2">
    <source>
        <dbReference type="EMBL" id="KRK14237.1"/>
    </source>
</evidence>
<evidence type="ECO:0000313" key="3">
    <source>
        <dbReference type="Proteomes" id="UP000051181"/>
    </source>
</evidence>
<dbReference type="Proteomes" id="UP000051181">
    <property type="component" value="Unassembled WGS sequence"/>
</dbReference>
<organism evidence="2 3">
    <name type="scientific">Loigolactobacillus coryniformis subsp. coryniformis KCTC 3167 = DSM 20001</name>
    <dbReference type="NCBI Taxonomy" id="913848"/>
    <lineage>
        <taxon>Bacteria</taxon>
        <taxon>Bacillati</taxon>
        <taxon>Bacillota</taxon>
        <taxon>Bacilli</taxon>
        <taxon>Lactobacillales</taxon>
        <taxon>Lactobacillaceae</taxon>
        <taxon>Loigolactobacillus</taxon>
    </lineage>
</organism>
<dbReference type="EMBL" id="AZCN01000095">
    <property type="protein sequence ID" value="KRK14237.1"/>
    <property type="molecule type" value="Genomic_DNA"/>
</dbReference>